<sequence>MKKTKFVKPGTIASYLRAQHKLRRSQAHGNVVHTRDHALEEATQTNHDQEHEVQMEQEMSIGLKQQGLDHIVSENQQEINQNCKLGYLHQQLQQWPLRMQLQAQQVLLH</sequence>
<dbReference type="Proteomes" id="UP000827976">
    <property type="component" value="Chromosome 14"/>
</dbReference>
<evidence type="ECO:0000313" key="2">
    <source>
        <dbReference type="Proteomes" id="UP000827976"/>
    </source>
</evidence>
<evidence type="ECO:0000313" key="1">
    <source>
        <dbReference type="EMBL" id="KAH7663263.1"/>
    </source>
</evidence>
<gene>
    <name evidence="1" type="ORF">IHE45_14G042300</name>
</gene>
<reference evidence="2" key="1">
    <citation type="journal article" date="2022" name="Nat. Commun.">
        <title>Chromosome evolution and the genetic basis of agronomically important traits in greater yam.</title>
        <authorList>
            <person name="Bredeson J.V."/>
            <person name="Lyons J.B."/>
            <person name="Oniyinde I.O."/>
            <person name="Okereke N.R."/>
            <person name="Kolade O."/>
            <person name="Nnabue I."/>
            <person name="Nwadili C.O."/>
            <person name="Hribova E."/>
            <person name="Parker M."/>
            <person name="Nwogha J."/>
            <person name="Shu S."/>
            <person name="Carlson J."/>
            <person name="Kariba R."/>
            <person name="Muthemba S."/>
            <person name="Knop K."/>
            <person name="Barton G.J."/>
            <person name="Sherwood A.V."/>
            <person name="Lopez-Montes A."/>
            <person name="Asiedu R."/>
            <person name="Jamnadass R."/>
            <person name="Muchugi A."/>
            <person name="Goodstein D."/>
            <person name="Egesi C.N."/>
            <person name="Featherston J."/>
            <person name="Asfaw A."/>
            <person name="Simpson G.G."/>
            <person name="Dolezel J."/>
            <person name="Hendre P.S."/>
            <person name="Van Deynze A."/>
            <person name="Kumar P.L."/>
            <person name="Obidiegwu J.E."/>
            <person name="Bhattacharjee R."/>
            <person name="Rokhsar D.S."/>
        </authorList>
    </citation>
    <scope>NUCLEOTIDE SEQUENCE [LARGE SCALE GENOMIC DNA]</scope>
    <source>
        <strain evidence="2">cv. TDa95/00328</strain>
    </source>
</reference>
<protein>
    <submittedName>
        <fullName evidence="1">Uncharacterized protein</fullName>
    </submittedName>
</protein>
<accession>A0ACB7URC1</accession>
<keyword evidence="2" id="KW-1185">Reference proteome</keyword>
<proteinExistence type="predicted"/>
<dbReference type="EMBL" id="CM037024">
    <property type="protein sequence ID" value="KAH7663263.1"/>
    <property type="molecule type" value="Genomic_DNA"/>
</dbReference>
<comment type="caution">
    <text evidence="1">The sequence shown here is derived from an EMBL/GenBank/DDBJ whole genome shotgun (WGS) entry which is preliminary data.</text>
</comment>
<organism evidence="1 2">
    <name type="scientific">Dioscorea alata</name>
    <name type="common">Purple yam</name>
    <dbReference type="NCBI Taxonomy" id="55571"/>
    <lineage>
        <taxon>Eukaryota</taxon>
        <taxon>Viridiplantae</taxon>
        <taxon>Streptophyta</taxon>
        <taxon>Embryophyta</taxon>
        <taxon>Tracheophyta</taxon>
        <taxon>Spermatophyta</taxon>
        <taxon>Magnoliopsida</taxon>
        <taxon>Liliopsida</taxon>
        <taxon>Dioscoreales</taxon>
        <taxon>Dioscoreaceae</taxon>
        <taxon>Dioscorea</taxon>
    </lineage>
</organism>
<name>A0ACB7URC1_DIOAL</name>